<accession>A0AAV2YJW2</accession>
<sequence>MWVDAHTRLPTDDELLIAETTKRWRNARTAVLDRAIEFSWLRVLGSVSTYVLLCSDVVRSGIGIPSIAMFPAITPSTVQINGPWAYSVSQITRSQGDVADVAVWSYKFDSTSISWRAFALHWNLSSFPDCIMYRTACPGMFFNRTHVFAMMDSLASTIASQTSQDDKVRGLHQPSPVSLTLRSAHRYTNVFHHLLLPQVFTPPRHRTNQIVYFPPELLMARPNFDVCGFRSARPSYCLDLWANYRRSCKRKSSSCTIGHVSHDIRRRFQALQKRFPNNFVDLTILTSTEDEHVNLGGVAFQSYRGFDVTTILRVRECNDNTSTACETLLVDDHRYEGGFTTTDVTEWFAIAASLRVLAQCYFALRLLMLMIGCFVARRAETAYQNATVWTVMGAALRTMSKIPCQGIVYGSPVPVMWYVLAHLIDAPMTYRLAYERFTTMLGSGTGFKVTEACTICAIQMRNVWLLGVTLQFFVWLSCRGTWSPPRGIRGLPEFSLSVLSVATVLAQYKHNDYRVAQVLSAFPIGSDPHRTAVLRANGSYKNTWTVITEGIIIDIKCLSILLLLALGFKLAFHALMEKVHERADEGHAVVALMNLYAMTDPLTFIQLRCFRGYDIAFFQLPDSGHVCCLPLSVATKELDGGVPWKELQLIGKTTTPSMEWTDLLHCG</sequence>
<comment type="caution">
    <text evidence="1">The sequence shown here is derived from an EMBL/GenBank/DDBJ whole genome shotgun (WGS) entry which is preliminary data.</text>
</comment>
<evidence type="ECO:0000313" key="1">
    <source>
        <dbReference type="EMBL" id="DAZ93334.1"/>
    </source>
</evidence>
<name>A0AAV2YJW2_9STRA</name>
<protein>
    <submittedName>
        <fullName evidence="1">Uncharacterized protein</fullName>
    </submittedName>
</protein>
<organism evidence="1 2">
    <name type="scientific">Lagenidium giganteum</name>
    <dbReference type="NCBI Taxonomy" id="4803"/>
    <lineage>
        <taxon>Eukaryota</taxon>
        <taxon>Sar</taxon>
        <taxon>Stramenopiles</taxon>
        <taxon>Oomycota</taxon>
        <taxon>Peronosporomycetes</taxon>
        <taxon>Pythiales</taxon>
        <taxon>Pythiaceae</taxon>
    </lineage>
</organism>
<gene>
    <name evidence="1" type="ORF">N0F65_010800</name>
</gene>
<reference evidence="1" key="1">
    <citation type="submission" date="2022-11" db="EMBL/GenBank/DDBJ databases">
        <authorList>
            <person name="Morgan W.R."/>
            <person name="Tartar A."/>
        </authorList>
    </citation>
    <scope>NUCLEOTIDE SEQUENCE</scope>
    <source>
        <strain evidence="1">ARSEF 373</strain>
    </source>
</reference>
<keyword evidence="2" id="KW-1185">Reference proteome</keyword>
<reference evidence="1" key="2">
    <citation type="journal article" date="2023" name="Microbiol Resour">
        <title>Decontamination and Annotation of the Draft Genome Sequence of the Oomycete Lagenidium giganteum ARSEF 373.</title>
        <authorList>
            <person name="Morgan W.R."/>
            <person name="Tartar A."/>
        </authorList>
    </citation>
    <scope>NUCLEOTIDE SEQUENCE</scope>
    <source>
        <strain evidence="1">ARSEF 373</strain>
    </source>
</reference>
<dbReference type="AlphaFoldDB" id="A0AAV2YJW2"/>
<proteinExistence type="predicted"/>
<dbReference type="EMBL" id="DAKRPA010000324">
    <property type="protein sequence ID" value="DAZ93334.1"/>
    <property type="molecule type" value="Genomic_DNA"/>
</dbReference>
<evidence type="ECO:0000313" key="2">
    <source>
        <dbReference type="Proteomes" id="UP001146120"/>
    </source>
</evidence>
<dbReference type="Proteomes" id="UP001146120">
    <property type="component" value="Unassembled WGS sequence"/>
</dbReference>